<organism evidence="3 4">
    <name type="scientific">Burkholderia arboris</name>
    <dbReference type="NCBI Taxonomy" id="488730"/>
    <lineage>
        <taxon>Bacteria</taxon>
        <taxon>Pseudomonadati</taxon>
        <taxon>Pseudomonadota</taxon>
        <taxon>Betaproteobacteria</taxon>
        <taxon>Burkholderiales</taxon>
        <taxon>Burkholderiaceae</taxon>
        <taxon>Burkholderia</taxon>
        <taxon>Burkholderia cepacia complex</taxon>
    </lineage>
</organism>
<dbReference type="Pfam" id="PF07971">
    <property type="entry name" value="Glyco_hydro_92"/>
    <property type="match status" value="1"/>
</dbReference>
<reference evidence="3 4" key="1">
    <citation type="submission" date="2019-09" db="EMBL/GenBank/DDBJ databases">
        <authorList>
            <person name="Depoorter E."/>
        </authorList>
    </citation>
    <scope>NUCLEOTIDE SEQUENCE [LARGE SCALE GENOMIC DNA]</scope>
    <source>
        <strain evidence="3">LMG 24066</strain>
    </source>
</reference>
<dbReference type="Proteomes" id="UP000494172">
    <property type="component" value="Unassembled WGS sequence"/>
</dbReference>
<dbReference type="GO" id="GO:0030246">
    <property type="term" value="F:carbohydrate binding"/>
    <property type="evidence" value="ECO:0007669"/>
    <property type="project" value="InterPro"/>
</dbReference>
<dbReference type="Pfam" id="PF17678">
    <property type="entry name" value="Glyco_hydro_92N"/>
    <property type="match status" value="1"/>
</dbReference>
<dbReference type="GO" id="GO:0006516">
    <property type="term" value="P:glycoprotein catabolic process"/>
    <property type="evidence" value="ECO:0007669"/>
    <property type="project" value="TreeGrafter"/>
</dbReference>
<dbReference type="InterPro" id="IPR050883">
    <property type="entry name" value="PNGase"/>
</dbReference>
<dbReference type="GO" id="GO:0005975">
    <property type="term" value="P:carbohydrate metabolic process"/>
    <property type="evidence" value="ECO:0007669"/>
    <property type="project" value="InterPro"/>
</dbReference>
<evidence type="ECO:0000313" key="3">
    <source>
        <dbReference type="EMBL" id="VWC01378.1"/>
    </source>
</evidence>
<dbReference type="GO" id="GO:0000224">
    <property type="term" value="F:peptide-N4-(N-acetyl-beta-glucosaminyl)asparagine amidase activity"/>
    <property type="evidence" value="ECO:0007669"/>
    <property type="project" value="TreeGrafter"/>
</dbReference>
<feature type="domain" description="Glycosyl hydrolase family 92 N-terminal" evidence="2">
    <location>
        <begin position="74"/>
        <end position="275"/>
    </location>
</feature>
<dbReference type="PANTHER" id="PTHR12143">
    <property type="entry name" value="PEPTIDE N-GLYCANASE PNGASE -RELATED"/>
    <property type="match status" value="1"/>
</dbReference>
<dbReference type="Gene3D" id="3.30.2080.10">
    <property type="entry name" value="GH92 mannosidase domain"/>
    <property type="match status" value="1"/>
</dbReference>
<dbReference type="InterPro" id="IPR005887">
    <property type="entry name" value="GH92_a_mannosidase_put"/>
</dbReference>
<feature type="domain" description="Glycosyl hydrolase family 92" evidence="1">
    <location>
        <begin position="308"/>
        <end position="776"/>
    </location>
</feature>
<dbReference type="NCBIfam" id="TIGR01180">
    <property type="entry name" value="aman2_put"/>
    <property type="match status" value="1"/>
</dbReference>
<dbReference type="PROSITE" id="PS51257">
    <property type="entry name" value="PROKAR_LIPOPROTEIN"/>
    <property type="match status" value="1"/>
</dbReference>
<dbReference type="GO" id="GO:0005829">
    <property type="term" value="C:cytosol"/>
    <property type="evidence" value="ECO:0007669"/>
    <property type="project" value="TreeGrafter"/>
</dbReference>
<dbReference type="InterPro" id="IPR012939">
    <property type="entry name" value="Glyco_hydro_92"/>
</dbReference>
<dbReference type="Gene3D" id="1.20.1050.60">
    <property type="entry name" value="alpha-1,2-mannosidase"/>
    <property type="match status" value="1"/>
</dbReference>
<dbReference type="EMBL" id="CABVPX010000022">
    <property type="protein sequence ID" value="VWC01378.1"/>
    <property type="molecule type" value="Genomic_DNA"/>
</dbReference>
<evidence type="ECO:0000259" key="1">
    <source>
        <dbReference type="Pfam" id="PF07971"/>
    </source>
</evidence>
<dbReference type="InterPro" id="IPR014718">
    <property type="entry name" value="GH-type_carb-bd"/>
</dbReference>
<dbReference type="InterPro" id="IPR008928">
    <property type="entry name" value="6-hairpin_glycosidase_sf"/>
</dbReference>
<dbReference type="PANTHER" id="PTHR12143:SF39">
    <property type="entry name" value="SECRETED PROTEIN"/>
    <property type="match status" value="1"/>
</dbReference>
<evidence type="ECO:0000313" key="4">
    <source>
        <dbReference type="Proteomes" id="UP000494172"/>
    </source>
</evidence>
<protein>
    <submittedName>
        <fullName evidence="3">Alpha-1,2-mannosidase family protein</fullName>
    </submittedName>
</protein>
<dbReference type="RefSeq" id="WP_174993556.1">
    <property type="nucleotide sequence ID" value="NZ_CABVPX010000022.1"/>
</dbReference>
<name>A0A9Q9SLW6_9BURK</name>
<gene>
    <name evidence="3" type="ORF">BAR24066_04847</name>
</gene>
<dbReference type="Gene3D" id="2.70.98.10">
    <property type="match status" value="1"/>
</dbReference>
<comment type="caution">
    <text evidence="3">The sequence shown here is derived from an EMBL/GenBank/DDBJ whole genome shotgun (WGS) entry which is preliminary data.</text>
</comment>
<proteinExistence type="predicted"/>
<dbReference type="Gene3D" id="1.20.1610.10">
    <property type="entry name" value="alpha-1,2-mannosidases domains"/>
    <property type="match status" value="1"/>
</dbReference>
<dbReference type="InterPro" id="IPR041371">
    <property type="entry name" value="GH92_N"/>
</dbReference>
<accession>A0A9Q9SLW6</accession>
<evidence type="ECO:0000259" key="2">
    <source>
        <dbReference type="Pfam" id="PF17678"/>
    </source>
</evidence>
<sequence length="789" mass="81695">MTNSARWIVAAIAVAIGGAGCGGDSVDSTPAPMAAGVVPANTTVAPSGAPAASPGTPAAPAVPAVAQDLKLTQYVDPMIGTDQVPPLVPDIANTAPEDLLGGFTTPAATMPSGMVQWGPDTPSVPNTWSPPGYHYSQTSITGFSLTHLSGVGCSAGGALPVFPAVAGQSGPAAFKHANETARPGYYGVTFDNGIRTELSATLRSGIARFVWPAGQRGQLNLAAKTNAASWGGSIAQDPNDPQALSGSMTGGSFCSSGQTYKIYFYARVDQPFTAKLGSGSAQLTFASSSGAPSTVNLKVGISYVSVKNAKDNLDGESGTQTFDQIAAQADATWNQALNAIQVTGGSAGNLKKFYTALYHVLLAPSVFSDANGDYLTMGGKTANAGKDRIHYTTFSSWDTYRSLMPLVAWLKPAAAGDMMQSLVDDAGTCGGAFPKWVEGNTSSDVMPGDNVPILIAQSYLYGATGFDAKKALSIMLDTASGAVAACKGVTALPGLAQYRKYGYLPADASIQVDSSHSGGTASTTLEYATTDYAISRFAQALGDTGNAAKLLARSANWKNVINPAAPGSQGATLPRLSDRNSDGSWVANSFDEIEGNVEQYTWMVPFDIPGLMGVLGGDAAVVPRLDTFNTYLNAGSKSPHLWIGNEPAFATPWLYNWTSRPDKTQALVRRILDEQFTTAASGLPGNDDEGATSGWFVWAALGLYPEIPAVPGFTLTSPLFPHATIRLGNGKTLTIDTDHPGSIYVKNAALNGAPLTGTWIDFAQVSNGGALTFGLDDTPSAWGKSPAAR</sequence>
<dbReference type="SUPFAM" id="SSF48208">
    <property type="entry name" value="Six-hairpin glycosidases"/>
    <property type="match status" value="1"/>
</dbReference>
<dbReference type="AlphaFoldDB" id="A0A9Q9SLW6"/>